<organism evidence="2 3">
    <name type="scientific">miscellaneous Crenarchaeota group-1 archaeon SG8-32-1</name>
    <dbReference type="NCBI Taxonomy" id="1685124"/>
    <lineage>
        <taxon>Archaea</taxon>
        <taxon>Candidatus Bathyarchaeota</taxon>
        <taxon>MCG-1</taxon>
    </lineage>
</organism>
<evidence type="ECO:0000313" key="2">
    <source>
        <dbReference type="EMBL" id="KON29967.1"/>
    </source>
</evidence>
<name>A0A0M0BN34_9ARCH</name>
<dbReference type="GO" id="GO:0008967">
    <property type="term" value="F:phosphoglycolate phosphatase activity"/>
    <property type="evidence" value="ECO:0007669"/>
    <property type="project" value="TreeGrafter"/>
</dbReference>
<protein>
    <recommendedName>
        <fullName evidence="4">HAD family hydrolase</fullName>
    </recommendedName>
</protein>
<dbReference type="PANTHER" id="PTHR43434:SF22">
    <property type="entry name" value="PHOSPHOGLYCOLATE PHOSPHATASE"/>
    <property type="match status" value="1"/>
</dbReference>
<dbReference type="Gene3D" id="1.10.150.240">
    <property type="entry name" value="Putative phosphatase, domain 2"/>
    <property type="match status" value="1"/>
</dbReference>
<evidence type="ECO:0008006" key="4">
    <source>
        <dbReference type="Google" id="ProtNLM"/>
    </source>
</evidence>
<dbReference type="InterPro" id="IPR050155">
    <property type="entry name" value="HAD-like_hydrolase_sf"/>
</dbReference>
<dbReference type="SFLD" id="SFLDG01135">
    <property type="entry name" value="C1.5.6:_HAD__Beta-PGM__Phospha"/>
    <property type="match status" value="1"/>
</dbReference>
<dbReference type="EMBL" id="LFWU01000138">
    <property type="protein sequence ID" value="KON29967.1"/>
    <property type="molecule type" value="Genomic_DNA"/>
</dbReference>
<dbReference type="InterPro" id="IPR041492">
    <property type="entry name" value="HAD_2"/>
</dbReference>
<dbReference type="PANTHER" id="PTHR43434">
    <property type="entry name" value="PHOSPHOGLYCOLATE PHOSPHATASE"/>
    <property type="match status" value="1"/>
</dbReference>
<gene>
    <name evidence="2" type="ORF">AC477_05350</name>
</gene>
<evidence type="ECO:0000256" key="1">
    <source>
        <dbReference type="ARBA" id="ARBA00007958"/>
    </source>
</evidence>
<dbReference type="InterPro" id="IPR023198">
    <property type="entry name" value="PGP-like_dom2"/>
</dbReference>
<reference evidence="2 3" key="1">
    <citation type="submission" date="2015-06" db="EMBL/GenBank/DDBJ databases">
        <title>New insights into the roles of widespread benthic archaea in carbon and nitrogen cycling.</title>
        <authorList>
            <person name="Lazar C.S."/>
            <person name="Baker B.J."/>
            <person name="Seitz K.W."/>
            <person name="Hyde A.S."/>
            <person name="Dick G.J."/>
            <person name="Hinrichs K.-U."/>
            <person name="Teske A.P."/>
        </authorList>
    </citation>
    <scope>NUCLEOTIDE SEQUENCE [LARGE SCALE GENOMIC DNA]</scope>
    <source>
        <strain evidence="2">SG8-32-1</strain>
    </source>
</reference>
<dbReference type="Proteomes" id="UP000037237">
    <property type="component" value="Unassembled WGS sequence"/>
</dbReference>
<dbReference type="SUPFAM" id="SSF56784">
    <property type="entry name" value="HAD-like"/>
    <property type="match status" value="1"/>
</dbReference>
<proteinExistence type="inferred from homology"/>
<dbReference type="PRINTS" id="PR00413">
    <property type="entry name" value="HADHALOGNASE"/>
</dbReference>
<dbReference type="InterPro" id="IPR023214">
    <property type="entry name" value="HAD_sf"/>
</dbReference>
<dbReference type="InterPro" id="IPR006439">
    <property type="entry name" value="HAD-SF_hydro_IA"/>
</dbReference>
<dbReference type="SFLD" id="SFLDS00003">
    <property type="entry name" value="Haloacid_Dehalogenase"/>
    <property type="match status" value="1"/>
</dbReference>
<evidence type="ECO:0000313" key="3">
    <source>
        <dbReference type="Proteomes" id="UP000037237"/>
    </source>
</evidence>
<dbReference type="Pfam" id="PF13419">
    <property type="entry name" value="HAD_2"/>
    <property type="match status" value="1"/>
</dbReference>
<dbReference type="Gene3D" id="3.40.50.1000">
    <property type="entry name" value="HAD superfamily/HAD-like"/>
    <property type="match status" value="1"/>
</dbReference>
<dbReference type="GO" id="GO:0006281">
    <property type="term" value="P:DNA repair"/>
    <property type="evidence" value="ECO:0007669"/>
    <property type="project" value="TreeGrafter"/>
</dbReference>
<dbReference type="NCBIfam" id="TIGR01549">
    <property type="entry name" value="HAD-SF-IA-v1"/>
    <property type="match status" value="1"/>
</dbReference>
<dbReference type="SFLD" id="SFLDG01129">
    <property type="entry name" value="C1.5:_HAD__Beta-PGM__Phosphata"/>
    <property type="match status" value="1"/>
</dbReference>
<comment type="similarity">
    <text evidence="1">Belongs to the HAD-like hydrolase superfamily.</text>
</comment>
<dbReference type="PROSITE" id="PS01228">
    <property type="entry name" value="COF_1"/>
    <property type="match status" value="1"/>
</dbReference>
<dbReference type="InterPro" id="IPR036412">
    <property type="entry name" value="HAD-like_sf"/>
</dbReference>
<comment type="caution">
    <text evidence="2">The sequence shown here is derived from an EMBL/GenBank/DDBJ whole genome shotgun (WGS) entry which is preliminary data.</text>
</comment>
<dbReference type="AlphaFoldDB" id="A0A0M0BN34"/>
<sequence>MIKAVILDLDGTLVTFNLDIKACRTETIDYLVKQGFPRELFSMKETVFDMLAKTKKYLEENIEKQKIFFKIEKKVKSIVEKHEMNSAKKTKLFPGISETLKKLKDANVKLALCTISGKSATNFILTRFNLKHFFDLVITRDNVTEVKPHPEHLKVVLKLLFVLPQDSIMVGDSTKDVVCANSINVLSVGVTTGISSKDDLILSGAKYIISSANDLPKLVDQLKTMDSTYYS</sequence>
<accession>A0A0M0BN34</accession>